<dbReference type="PANTHER" id="PTHR33395">
    <property type="entry name" value="TRANSCRIPTASE, PUTATIVE-RELATED-RELATED"/>
    <property type="match status" value="1"/>
</dbReference>
<dbReference type="OrthoDB" id="416454at2759"/>
<keyword evidence="2" id="KW-1185">Reference proteome</keyword>
<dbReference type="AlphaFoldDB" id="A0A2I0U8H5"/>
<evidence type="ECO:0000313" key="1">
    <source>
        <dbReference type="EMBL" id="PKU42357.1"/>
    </source>
</evidence>
<evidence type="ECO:0000313" key="2">
    <source>
        <dbReference type="Proteomes" id="UP000233556"/>
    </source>
</evidence>
<dbReference type="GO" id="GO:0031012">
    <property type="term" value="C:extracellular matrix"/>
    <property type="evidence" value="ECO:0007669"/>
    <property type="project" value="TreeGrafter"/>
</dbReference>
<dbReference type="GO" id="GO:0061343">
    <property type="term" value="P:cell adhesion involved in heart morphogenesis"/>
    <property type="evidence" value="ECO:0007669"/>
    <property type="project" value="TreeGrafter"/>
</dbReference>
<dbReference type="EMBL" id="KZ506001">
    <property type="protein sequence ID" value="PKU42357.1"/>
    <property type="molecule type" value="Genomic_DNA"/>
</dbReference>
<dbReference type="PANTHER" id="PTHR33395:SF22">
    <property type="entry name" value="REVERSE TRANSCRIPTASE DOMAIN-CONTAINING PROTEIN"/>
    <property type="match status" value="1"/>
</dbReference>
<sequence length="331" mass="36446">MGNKQEELEICVQSQGHNLIAETWWDSSHDWNAVMDGYILFRKEAIKLSILSRSRWMAAQSSGVSASPPSLVSSANLLRIHSVLSSRSLINMLNKTGPSIDPWGTPLVTGLQLDPAPSITTLVVIKSQELMVFTATASPQESQTLEVREKVWRTEGFPLVQEDHVGDHLGKLDTHKSMGPDGMLPRVLRELADVIAKPFLAIPSSLKCHAEQERCLRTGGKPMSLQCSKKSKKEDPGNYRPVSLPSIPGKVMEQLTLGVISKHVEEKKVIGSGQHGFTKGKPCFTNLVAFYDSMTRWVDERRAVGTVYLDFSRLLTLSHITSSSISLGSAD</sequence>
<reference evidence="2" key="2">
    <citation type="submission" date="2017-12" db="EMBL/GenBank/DDBJ databases">
        <title>Genome sequence of the Bar-tailed Godwit (Limosa lapponica baueri).</title>
        <authorList>
            <person name="Lima N.C.B."/>
            <person name="Parody-Merino A.M."/>
            <person name="Battley P.F."/>
            <person name="Fidler A.E."/>
            <person name="Prosdocimi F."/>
        </authorList>
    </citation>
    <scope>NUCLEOTIDE SEQUENCE [LARGE SCALE GENOMIC DNA]</scope>
</reference>
<proteinExistence type="predicted"/>
<accession>A0A2I0U8H5</accession>
<evidence type="ECO:0008006" key="3">
    <source>
        <dbReference type="Google" id="ProtNLM"/>
    </source>
</evidence>
<dbReference type="Proteomes" id="UP000233556">
    <property type="component" value="Unassembled WGS sequence"/>
</dbReference>
<gene>
    <name evidence="1" type="ORF">llap_7337</name>
</gene>
<name>A0A2I0U8H5_LIMLA</name>
<protein>
    <recommendedName>
        <fullName evidence="3">Reverse transcriptase domain-containing protein</fullName>
    </recommendedName>
</protein>
<reference evidence="2" key="1">
    <citation type="submission" date="2017-11" db="EMBL/GenBank/DDBJ databases">
        <authorList>
            <person name="Lima N.C."/>
            <person name="Parody-Merino A.M."/>
            <person name="Battley P.F."/>
            <person name="Fidler A.E."/>
            <person name="Prosdocimi F."/>
        </authorList>
    </citation>
    <scope>NUCLEOTIDE SEQUENCE [LARGE SCALE GENOMIC DNA]</scope>
</reference>
<dbReference type="GO" id="GO:0007508">
    <property type="term" value="P:larval heart development"/>
    <property type="evidence" value="ECO:0007669"/>
    <property type="project" value="TreeGrafter"/>
</dbReference>
<organism evidence="1 2">
    <name type="scientific">Limosa lapponica baueri</name>
    <dbReference type="NCBI Taxonomy" id="1758121"/>
    <lineage>
        <taxon>Eukaryota</taxon>
        <taxon>Metazoa</taxon>
        <taxon>Chordata</taxon>
        <taxon>Craniata</taxon>
        <taxon>Vertebrata</taxon>
        <taxon>Euteleostomi</taxon>
        <taxon>Archelosauria</taxon>
        <taxon>Archosauria</taxon>
        <taxon>Dinosauria</taxon>
        <taxon>Saurischia</taxon>
        <taxon>Theropoda</taxon>
        <taxon>Coelurosauria</taxon>
        <taxon>Aves</taxon>
        <taxon>Neognathae</taxon>
        <taxon>Neoaves</taxon>
        <taxon>Charadriiformes</taxon>
        <taxon>Scolopacidae</taxon>
        <taxon>Limosa</taxon>
    </lineage>
</organism>